<comment type="caution">
    <text evidence="2">The sequence shown here is derived from an EMBL/GenBank/DDBJ whole genome shotgun (WGS) entry which is preliminary data.</text>
</comment>
<evidence type="ECO:0000256" key="1">
    <source>
        <dbReference type="SAM" id="MobiDB-lite"/>
    </source>
</evidence>
<evidence type="ECO:0000313" key="3">
    <source>
        <dbReference type="Proteomes" id="UP001163046"/>
    </source>
</evidence>
<feature type="compositionally biased region" description="Low complexity" evidence="1">
    <location>
        <begin position="44"/>
        <end position="60"/>
    </location>
</feature>
<gene>
    <name evidence="2" type="ORF">OS493_037328</name>
</gene>
<reference evidence="2" key="1">
    <citation type="submission" date="2023-01" db="EMBL/GenBank/DDBJ databases">
        <title>Genome assembly of the deep-sea coral Lophelia pertusa.</title>
        <authorList>
            <person name="Herrera S."/>
            <person name="Cordes E."/>
        </authorList>
    </citation>
    <scope>NUCLEOTIDE SEQUENCE</scope>
    <source>
        <strain evidence="2">USNM1676648</strain>
        <tissue evidence="2">Polyp</tissue>
    </source>
</reference>
<keyword evidence="3" id="KW-1185">Reference proteome</keyword>
<accession>A0A9X0CNB4</accession>
<feature type="compositionally biased region" description="Polar residues" evidence="1">
    <location>
        <begin position="18"/>
        <end position="42"/>
    </location>
</feature>
<organism evidence="2 3">
    <name type="scientific">Desmophyllum pertusum</name>
    <dbReference type="NCBI Taxonomy" id="174260"/>
    <lineage>
        <taxon>Eukaryota</taxon>
        <taxon>Metazoa</taxon>
        <taxon>Cnidaria</taxon>
        <taxon>Anthozoa</taxon>
        <taxon>Hexacorallia</taxon>
        <taxon>Scleractinia</taxon>
        <taxon>Caryophylliina</taxon>
        <taxon>Caryophylliidae</taxon>
        <taxon>Desmophyllum</taxon>
    </lineage>
</organism>
<dbReference type="EMBL" id="MU826895">
    <property type="protein sequence ID" value="KAJ7369645.1"/>
    <property type="molecule type" value="Genomic_DNA"/>
</dbReference>
<feature type="region of interest" description="Disordered" evidence="1">
    <location>
        <begin position="18"/>
        <end position="65"/>
    </location>
</feature>
<dbReference type="AlphaFoldDB" id="A0A9X0CNB4"/>
<dbReference type="Proteomes" id="UP001163046">
    <property type="component" value="Unassembled WGS sequence"/>
</dbReference>
<evidence type="ECO:0000313" key="2">
    <source>
        <dbReference type="EMBL" id="KAJ7369645.1"/>
    </source>
</evidence>
<sequence length="741" mass="83452">MFSYLIEKQKISRFFTTQTSKGQTVHSSATPGFSSKGTQNERNAPLSSFRASSSSASSLPSPLPTLGTQDHIEKAVLARDNVFQQHLGASIASVVINSVKENEWEKKNAEGIDKKYKSIFQTAEEQNEIIQKRTFSAVNAAVVAGIQAKDDRLSNLSSLMASRFSESELMLDRNERIRFVMERMFKETQLSDVLSNTVSMLAVRMVDHFAIKDKVFEVIRTPTTSRNQVSFVLNPTLTKFSQLMHSNKEDTKVFASVLSDIINNFGKNSGQRSWRDESKSVFALVLDYGGPALLRQLNTVLHGPSLSTLYKEVRLPYQIPNQLEDSTGNEIYRYATGDKVIVRNANDIISVLKSERYVKARQVTAFMLAPLKVSGPFFILALKPVMKGETSFTVKDWYNTAQRLAAENGLNIVGLGADGDSKWNDELTIGTQVYLTAGHALYQAFTVESLTPRERARLAWKPITFLRLWKKYLEIKNYDRATHFISMQTFTDTVLAGHSIILFMLINAKYYPDVAFPIKYLGSDVCEVLFAELRGFCKGKNNFSFLEMLDIAARVQKLQEIRSKFKSQQRMEQDTSEREQWPCNLESELITGMKNAEREILKTIQLLGMSNELIRSNVLFQNDHTGELTIVNLDSEAYIAQDCFPDELNVLHAEDLADLDNGVLLDALDNGQISVAHNLAEIVAESAQASNIENDRSALEEGDPRLCQYWNADGKCHYMDSDFTEPVNNKWVGCEFPDCGK</sequence>
<proteinExistence type="predicted"/>
<name>A0A9X0CNB4_9CNID</name>
<protein>
    <submittedName>
        <fullName evidence="2">Uncharacterized protein</fullName>
    </submittedName>
</protein>